<reference evidence="1 2" key="1">
    <citation type="journal article" date="2015" name="Nature">
        <title>rRNA introns, odd ribosomes, and small enigmatic genomes across a large radiation of phyla.</title>
        <authorList>
            <person name="Brown C.T."/>
            <person name="Hug L.A."/>
            <person name="Thomas B.C."/>
            <person name="Sharon I."/>
            <person name="Castelle C.J."/>
            <person name="Singh A."/>
            <person name="Wilkins M.J."/>
            <person name="Williams K.H."/>
            <person name="Banfield J.F."/>
        </authorList>
    </citation>
    <scope>NUCLEOTIDE SEQUENCE [LARGE SCALE GENOMIC DNA]</scope>
</reference>
<accession>A0A0G0LW05</accession>
<dbReference type="EMBL" id="LBVU01000003">
    <property type="protein sequence ID" value="KKQ92190.1"/>
    <property type="molecule type" value="Genomic_DNA"/>
</dbReference>
<evidence type="ECO:0000313" key="2">
    <source>
        <dbReference type="Proteomes" id="UP000034774"/>
    </source>
</evidence>
<dbReference type="AlphaFoldDB" id="A0A0G0LW05"/>
<dbReference type="Proteomes" id="UP000034774">
    <property type="component" value="Unassembled WGS sequence"/>
</dbReference>
<comment type="caution">
    <text evidence="1">The sequence shown here is derived from an EMBL/GenBank/DDBJ whole genome shotgun (WGS) entry which is preliminary data.</text>
</comment>
<dbReference type="Pfam" id="PF08843">
    <property type="entry name" value="AbiEii"/>
    <property type="match status" value="1"/>
</dbReference>
<gene>
    <name evidence="1" type="ORF">UT17_C0003G0213</name>
</gene>
<dbReference type="InterPro" id="IPR014942">
    <property type="entry name" value="AbiEii"/>
</dbReference>
<organism evidence="1 2">
    <name type="scientific">Candidatus Woesebacteria bacterium GW2011_GWB1_39_10</name>
    <dbReference type="NCBI Taxonomy" id="1618572"/>
    <lineage>
        <taxon>Bacteria</taxon>
        <taxon>Candidatus Woeseibacteriota</taxon>
    </lineage>
</organism>
<dbReference type="PATRIC" id="fig|1618572.3.peg.649"/>
<name>A0A0G0LW05_9BACT</name>
<proteinExistence type="predicted"/>
<protein>
    <submittedName>
        <fullName evidence="1">Uncharacterized protein</fullName>
    </submittedName>
</protein>
<dbReference type="STRING" id="1618572.UT17_C0003G0213"/>
<sequence length="209" mass="24453">MHEQHKYKEVLSKKQIELLGLVKKFSDEFGLVGGTAIAIQLGKRRSVDFDLFTTSDFDSDHIRKIIREEFEIQSVLVEIPGELTVIVNGVKLTFCKYPFKITFTEEFEDVIKMPDLLTLAAMKAFALGRRSKWKDYVDLHFMFKECQFLRVVKRAGELFGGEFNEKLFREQLSYFNDMDFSEEVDYLEGFEISDESIKEKLKEISLQKD</sequence>
<evidence type="ECO:0000313" key="1">
    <source>
        <dbReference type="EMBL" id="KKQ92190.1"/>
    </source>
</evidence>